<keyword evidence="2 7" id="KW-0436">Ligase</keyword>
<feature type="active site" description="Charge relay system" evidence="7">
    <location>
        <position position="154"/>
    </location>
</feature>
<name>A0A2M7D637_9BACT</name>
<comment type="function">
    <text evidence="7">Allows the formation of correctly charged Gln-tRNA(Gln) through the transamidation of misacylated Glu-tRNA(Gln) in organisms which lack glutaminyl-tRNA synthetase. The reaction takes place in the presence of glutamine and ATP through an activated gamma-phospho-Glu-tRNA(Gln).</text>
</comment>
<evidence type="ECO:0000256" key="2">
    <source>
        <dbReference type="ARBA" id="ARBA00022598"/>
    </source>
</evidence>
<reference evidence="11" key="1">
    <citation type="submission" date="2017-09" db="EMBL/GenBank/DDBJ databases">
        <title>Depth-based differentiation of microbial function through sediment-hosted aquifers and enrichment of novel symbionts in the deep terrestrial subsurface.</title>
        <authorList>
            <person name="Probst A.J."/>
            <person name="Ladd B."/>
            <person name="Jarett J.K."/>
            <person name="Geller-Mcgrath D.E."/>
            <person name="Sieber C.M.K."/>
            <person name="Emerson J.B."/>
            <person name="Anantharaman K."/>
            <person name="Thomas B.C."/>
            <person name="Malmstrom R."/>
            <person name="Stieglmeier M."/>
            <person name="Klingl A."/>
            <person name="Woyke T."/>
            <person name="Ryan C.M."/>
            <person name="Banfield J.F."/>
        </authorList>
    </citation>
    <scope>NUCLEOTIDE SEQUENCE [LARGE SCALE GENOMIC DNA]</scope>
</reference>
<keyword evidence="10" id="KW-0808">Transferase</keyword>
<organism evidence="10 11">
    <name type="scientific">Candidatus Portnoybacteria bacterium CG02_land_8_20_14_3_00_45_8</name>
    <dbReference type="NCBI Taxonomy" id="1974807"/>
    <lineage>
        <taxon>Bacteria</taxon>
        <taxon>Candidatus Portnoyibacteriota</taxon>
    </lineage>
</organism>
<evidence type="ECO:0000313" key="10">
    <source>
        <dbReference type="EMBL" id="PIV38483.1"/>
    </source>
</evidence>
<dbReference type="GO" id="GO:0050567">
    <property type="term" value="F:glutaminyl-tRNA synthase (glutamine-hydrolyzing) activity"/>
    <property type="evidence" value="ECO:0007669"/>
    <property type="project" value="UniProtKB-UniRule"/>
</dbReference>
<comment type="catalytic activity">
    <reaction evidence="6 7">
        <text>L-glutamyl-tRNA(Gln) + L-glutamine + ATP + H2O = L-glutaminyl-tRNA(Gln) + L-glutamate + ADP + phosphate + H(+)</text>
        <dbReference type="Rhea" id="RHEA:17521"/>
        <dbReference type="Rhea" id="RHEA-COMP:9681"/>
        <dbReference type="Rhea" id="RHEA-COMP:9684"/>
        <dbReference type="ChEBI" id="CHEBI:15377"/>
        <dbReference type="ChEBI" id="CHEBI:15378"/>
        <dbReference type="ChEBI" id="CHEBI:29985"/>
        <dbReference type="ChEBI" id="CHEBI:30616"/>
        <dbReference type="ChEBI" id="CHEBI:43474"/>
        <dbReference type="ChEBI" id="CHEBI:58359"/>
        <dbReference type="ChEBI" id="CHEBI:78520"/>
        <dbReference type="ChEBI" id="CHEBI:78521"/>
        <dbReference type="ChEBI" id="CHEBI:456216"/>
        <dbReference type="EC" id="6.3.5.7"/>
    </reaction>
</comment>
<accession>A0A2M7D637</accession>
<dbReference type="Pfam" id="PF01425">
    <property type="entry name" value="Amidase"/>
    <property type="match status" value="1"/>
</dbReference>
<evidence type="ECO:0000256" key="4">
    <source>
        <dbReference type="ARBA" id="ARBA00022840"/>
    </source>
</evidence>
<comment type="caution">
    <text evidence="10">The sequence shown here is derived from an EMBL/GenBank/DDBJ whole genome shotgun (WGS) entry which is preliminary data.</text>
</comment>
<feature type="region of interest" description="Disordered" evidence="8">
    <location>
        <begin position="134"/>
        <end position="154"/>
    </location>
</feature>
<dbReference type="SUPFAM" id="SSF75304">
    <property type="entry name" value="Amidase signature (AS) enzymes"/>
    <property type="match status" value="1"/>
</dbReference>
<dbReference type="InterPro" id="IPR023631">
    <property type="entry name" value="Amidase_dom"/>
</dbReference>
<dbReference type="AlphaFoldDB" id="A0A2M7D637"/>
<dbReference type="HAMAP" id="MF_00120">
    <property type="entry name" value="GatA"/>
    <property type="match status" value="1"/>
</dbReference>
<proteinExistence type="inferred from homology"/>
<dbReference type="InterPro" id="IPR004412">
    <property type="entry name" value="GatA"/>
</dbReference>
<keyword evidence="4 7" id="KW-0067">ATP-binding</keyword>
<dbReference type="GO" id="GO:0006412">
    <property type="term" value="P:translation"/>
    <property type="evidence" value="ECO:0007669"/>
    <property type="project" value="UniProtKB-UniRule"/>
</dbReference>
<feature type="active site" description="Charge relay system" evidence="7">
    <location>
        <position position="79"/>
    </location>
</feature>
<dbReference type="Gene3D" id="3.90.1300.10">
    <property type="entry name" value="Amidase signature (AS) domain"/>
    <property type="match status" value="1"/>
</dbReference>
<comment type="subunit">
    <text evidence="7">Heterotrimer of A, B and C subunits.</text>
</comment>
<feature type="active site" description="Acyl-ester intermediate" evidence="7">
    <location>
        <position position="178"/>
    </location>
</feature>
<evidence type="ECO:0000256" key="5">
    <source>
        <dbReference type="ARBA" id="ARBA00022917"/>
    </source>
</evidence>
<evidence type="ECO:0000256" key="8">
    <source>
        <dbReference type="SAM" id="MobiDB-lite"/>
    </source>
</evidence>
<dbReference type="EC" id="6.3.5.7" evidence="7"/>
<evidence type="ECO:0000256" key="1">
    <source>
        <dbReference type="ARBA" id="ARBA00008069"/>
    </source>
</evidence>
<dbReference type="InterPro" id="IPR000120">
    <property type="entry name" value="Amidase"/>
</dbReference>
<dbReference type="PANTHER" id="PTHR11895:SF151">
    <property type="entry name" value="GLUTAMYL-TRNA(GLN) AMIDOTRANSFERASE SUBUNIT A"/>
    <property type="match status" value="1"/>
</dbReference>
<dbReference type="PANTHER" id="PTHR11895">
    <property type="entry name" value="TRANSAMIDASE"/>
    <property type="match status" value="1"/>
</dbReference>
<dbReference type="NCBIfam" id="TIGR00132">
    <property type="entry name" value="gatA"/>
    <property type="match status" value="1"/>
</dbReference>
<evidence type="ECO:0000256" key="7">
    <source>
        <dbReference type="HAMAP-Rule" id="MF_00120"/>
    </source>
</evidence>
<gene>
    <name evidence="7 10" type="primary">gatA</name>
    <name evidence="10" type="ORF">COS30_01795</name>
</gene>
<dbReference type="GO" id="GO:0005524">
    <property type="term" value="F:ATP binding"/>
    <property type="evidence" value="ECO:0007669"/>
    <property type="project" value="UniProtKB-KW"/>
</dbReference>
<dbReference type="InterPro" id="IPR020556">
    <property type="entry name" value="Amidase_CS"/>
</dbReference>
<evidence type="ECO:0000256" key="6">
    <source>
        <dbReference type="ARBA" id="ARBA00047407"/>
    </source>
</evidence>
<protein>
    <recommendedName>
        <fullName evidence="7">Glutamyl-tRNA(Gln) amidotransferase subunit A</fullName>
        <shortName evidence="7">Glu-ADT subunit A</shortName>
        <ecNumber evidence="7">6.3.5.7</ecNumber>
    </recommendedName>
</protein>
<evidence type="ECO:0000259" key="9">
    <source>
        <dbReference type="Pfam" id="PF01425"/>
    </source>
</evidence>
<evidence type="ECO:0000313" key="11">
    <source>
        <dbReference type="Proteomes" id="UP000229247"/>
    </source>
</evidence>
<sequence>MDLTKLTIKQSHDGLVAKEFSAKELTEAFLARIKKEDTKIHAYLEITADLAQKAAAEADDKIKAGENIGLLEGVPCAIKDNLLVEGKKCTAASKILADYIAPYDAAVVKKLKSAGAVILGKLNMDEFAMGSSTENSAFGPTRNPHDLERVPGGSSGGSAAAVAANECVYALGSDTGGSIRQPASFCGVVGLKPTYGAVSRYGLMAMASSLDQIGTLTKNVADCRAVFEVIKGKDPRDSTSASFPQATKFKLEAKNLKIGLPKEYFAKGLDKEVEKLVRQAIDKLVKQGARVEEISLPHSEYALACYYIIMASEVSANLARYDGIKYGYSAGADQKQETNNLLDVYLKSRQHGFGDEVRRRVMLGTYSLSFGYYDAYYLRAQKVRTKILSDFSQAFDKVDLIMTPVAPTPAFKLGEKIDDPVTMYLSDIYTVPVNLAGVPALSLPCGQVEKLPVGLQIIGKHFSEELIFQAAELAEALIKGGNPLYN</sequence>
<dbReference type="InterPro" id="IPR036928">
    <property type="entry name" value="AS_sf"/>
</dbReference>
<comment type="similarity">
    <text evidence="1 7">Belongs to the amidase family. GatA subfamily.</text>
</comment>
<dbReference type="GO" id="GO:0030956">
    <property type="term" value="C:glutamyl-tRNA(Gln) amidotransferase complex"/>
    <property type="evidence" value="ECO:0007669"/>
    <property type="project" value="InterPro"/>
</dbReference>
<dbReference type="EMBL" id="PEUE01000043">
    <property type="protein sequence ID" value="PIV38483.1"/>
    <property type="molecule type" value="Genomic_DNA"/>
</dbReference>
<evidence type="ECO:0000256" key="3">
    <source>
        <dbReference type="ARBA" id="ARBA00022741"/>
    </source>
</evidence>
<keyword evidence="3 7" id="KW-0547">Nucleotide-binding</keyword>
<keyword evidence="5 7" id="KW-0648">Protein biosynthesis</keyword>
<feature type="domain" description="Amidase" evidence="9">
    <location>
        <begin position="24"/>
        <end position="467"/>
    </location>
</feature>
<dbReference type="Proteomes" id="UP000229247">
    <property type="component" value="Unassembled WGS sequence"/>
</dbReference>
<dbReference type="PROSITE" id="PS00571">
    <property type="entry name" value="AMIDASES"/>
    <property type="match status" value="1"/>
</dbReference>
<dbReference type="GO" id="GO:0016740">
    <property type="term" value="F:transferase activity"/>
    <property type="evidence" value="ECO:0007669"/>
    <property type="project" value="UniProtKB-KW"/>
</dbReference>